<name>A0AC61R9V4_9FIRM</name>
<proteinExistence type="predicted"/>
<comment type="caution">
    <text evidence="1">The sequence shown here is derived from an EMBL/GenBank/DDBJ whole genome shotgun (WGS) entry which is preliminary data.</text>
</comment>
<sequence>MKGMDTIYQTKLYQKYRNAIIMLLDLVIVFSSYVFTFFMDNNFFLDGRLLHITHLIIYGMIFVLVLHLGVGMLFSTPKTLWTYTGPQDVIRIGLSSLVCMVIMLIFTQTMHLFHPSLIIISEILAYIIQLAIRLLYREFHQYMMNVDRSEKALVIGAGNGGYMMVNEIYRGTQYPYNVVGYLDDYKPKGTLVGGKKVLGTIDEVDRIAKENGVTRLFIAISRIDEQNKQRIIELCANTSCITKIMRFSLENEHEGIHVDEIQIEDLLNRHTVDLKTEEIGAYLNDQVVCVTGAGGSIGSELCRQIIRFAPKRLIMIDINENTLYMLKQEFMRKARAGEISQNVELVSLIISIREREEMFKFMRDYKPDVVYHAAAHKHVPLMEDRPMEAIRNNVFGTKNVIDACIAYDVKRFIMISTDKAVNPTNVMGATKRMTELVMQSRNVKDSPIKMAAVRFGNVLGSSGSVIPIFKEQIRQGGPVTVTDYNIQRYFMTIPEAAQLVLQAGYYANQSEIFVLDMGKPVKILELAEKMIHLAGYKPYEEIEIKEVGLRPGEKMFEELALEIEKCHRTDNRLIFVHEPIQITQEEMDRKLDELYETISKTDDTALIKAKLLTLIKDDPQTMSKRGQ</sequence>
<accession>A0AC61R9V4</accession>
<dbReference type="EMBL" id="SRYG01000003">
    <property type="protein sequence ID" value="TGY66877.1"/>
    <property type="molecule type" value="Genomic_DNA"/>
</dbReference>
<gene>
    <name evidence="1" type="ORF">E5336_01975</name>
</gene>
<evidence type="ECO:0000313" key="2">
    <source>
        <dbReference type="Proteomes" id="UP000308836"/>
    </source>
</evidence>
<evidence type="ECO:0000313" key="1">
    <source>
        <dbReference type="EMBL" id="TGY66877.1"/>
    </source>
</evidence>
<protein>
    <submittedName>
        <fullName evidence="1">Polysaccharide biosynthesis protein</fullName>
    </submittedName>
</protein>
<reference evidence="1" key="1">
    <citation type="submission" date="2019-04" db="EMBL/GenBank/DDBJ databases">
        <title>Microbes associate with the intestines of laboratory mice.</title>
        <authorList>
            <person name="Navarre W."/>
            <person name="Wong E."/>
            <person name="Huang K."/>
            <person name="Tropini C."/>
            <person name="Ng K."/>
            <person name="Yu B."/>
        </authorList>
    </citation>
    <scope>NUCLEOTIDE SEQUENCE</scope>
    <source>
        <strain evidence="1">NM09_H32</strain>
    </source>
</reference>
<keyword evidence="2" id="KW-1185">Reference proteome</keyword>
<dbReference type="Proteomes" id="UP000308836">
    <property type="component" value="Unassembled WGS sequence"/>
</dbReference>
<organism evidence="1 2">
    <name type="scientific">Dubosiella muris</name>
    <dbReference type="NCBI Taxonomy" id="3038133"/>
    <lineage>
        <taxon>Bacteria</taxon>
        <taxon>Bacillati</taxon>
        <taxon>Bacillota</taxon>
        <taxon>Erysipelotrichia</taxon>
        <taxon>Erysipelotrichales</taxon>
        <taxon>Erysipelotrichaceae</taxon>
        <taxon>Dubosiella</taxon>
    </lineage>
</organism>